<proteinExistence type="predicted"/>
<dbReference type="KEGG" id="hyf:DTO96_102250"/>
<gene>
    <name evidence="2" type="ORF">DTO96_102250</name>
</gene>
<reference evidence="3" key="1">
    <citation type="submission" date="2018-07" db="EMBL/GenBank/DDBJ databases">
        <authorList>
            <person name="Kim H."/>
        </authorList>
    </citation>
    <scope>NUCLEOTIDE SEQUENCE [LARGE SCALE GENOMIC DNA]</scope>
    <source>
        <strain evidence="3">F02</strain>
    </source>
</reference>
<dbReference type="RefSeq" id="WP_114563566.1">
    <property type="nucleotide sequence ID" value="NZ_CP031124.1"/>
</dbReference>
<organism evidence="2 3">
    <name type="scientific">Ephemeroptericola cinctiostellae</name>
    <dbReference type="NCBI Taxonomy" id="2268024"/>
    <lineage>
        <taxon>Bacteria</taxon>
        <taxon>Pseudomonadati</taxon>
        <taxon>Pseudomonadota</taxon>
        <taxon>Betaproteobacteria</taxon>
        <taxon>Burkholderiales</taxon>
        <taxon>Burkholderiaceae</taxon>
        <taxon>Ephemeroptericola</taxon>
    </lineage>
</organism>
<evidence type="ECO:0000313" key="3">
    <source>
        <dbReference type="Proteomes" id="UP000252182"/>
    </source>
</evidence>
<keyword evidence="3" id="KW-1185">Reference proteome</keyword>
<dbReference type="PROSITE" id="PS50234">
    <property type="entry name" value="VWFA"/>
    <property type="match status" value="1"/>
</dbReference>
<dbReference type="SUPFAM" id="SSF53300">
    <property type="entry name" value="vWA-like"/>
    <property type="match status" value="1"/>
</dbReference>
<dbReference type="OrthoDB" id="5756874at2"/>
<dbReference type="AlphaFoldDB" id="A0A345DDQ8"/>
<dbReference type="InterPro" id="IPR019303">
    <property type="entry name" value="vWA_TerF_C"/>
</dbReference>
<dbReference type="Proteomes" id="UP000252182">
    <property type="component" value="Chromosome"/>
</dbReference>
<dbReference type="InterPro" id="IPR002035">
    <property type="entry name" value="VWF_A"/>
</dbReference>
<evidence type="ECO:0000259" key="1">
    <source>
        <dbReference type="PROSITE" id="PS50234"/>
    </source>
</evidence>
<dbReference type="InterPro" id="IPR036465">
    <property type="entry name" value="vWFA_dom_sf"/>
</dbReference>
<dbReference type="Gene3D" id="3.40.50.410">
    <property type="entry name" value="von Willebrand factor, type A domain"/>
    <property type="match status" value="1"/>
</dbReference>
<feature type="domain" description="VWFA" evidence="1">
    <location>
        <begin position="29"/>
        <end position="226"/>
    </location>
</feature>
<accession>A0A345DDQ8</accession>
<protein>
    <recommendedName>
        <fullName evidence="1">VWFA domain-containing protein</fullName>
    </recommendedName>
</protein>
<sequence length="246" mass="28360">MSIFEIEKEVEKVRFVLEKNGIDHVVRARVGINLDVSGSMVELYKQGVVQRVVERILPLGLACDDDGEIDVWGFSSRTALACVATRENYKNIVNQEMMDGDLDHILWEGTQYAPVIQANLKYYSEPHSPVLNFFRKLFKGHNEEEQSLPVINYFLTDGENTDPQATQTLFEHIEETDAQIYYLLIGVGHAKYEFLRQMAERFPNVGFVPVKNLAQFLEDESIYEQLLPAELCTWLKHEHDEEDGHH</sequence>
<dbReference type="EMBL" id="CP031124">
    <property type="protein sequence ID" value="AXF86496.1"/>
    <property type="molecule type" value="Genomic_DNA"/>
</dbReference>
<evidence type="ECO:0000313" key="2">
    <source>
        <dbReference type="EMBL" id="AXF86496.1"/>
    </source>
</evidence>
<name>A0A345DDQ8_9BURK</name>
<dbReference type="Pfam" id="PF10138">
    <property type="entry name" value="vWA-TerF-like"/>
    <property type="match status" value="2"/>
</dbReference>